<proteinExistence type="predicted"/>
<sequence>MTDNTTEPIAIVGSSCRFPGGAHSPSKLWELLKKPHDLLIDIPLSRFNAKSFYHENGEHHGSTNVLKSYFLEEDPQLFDHTFFNINPKEAEAMDPQQRILLETVYEGIESAGYSINKLRGSSTAVYVGQMTADYYDVLLRDVDSVPQYIATGTSRSIMSNRVSYFFDWKGPSVTIDTACSSSLVAVHQAVQTLRNGESDIAVAAGVNLILGPELYIFESKLHMLSPTGRSRMWDESADGYARGEGFASVVLKTLKNAIADGDHIECVIRGTGVNQDGRTPGITMPSAISQAALIRSTYARAGLDVSKLEDRCQYFEAHGTGTLAGDPKEAEAIQRVFFPKEDESECATGARMDDALFVGSIKTVIGHLEGTAGLAGLLKASLAVQHGVIPPNMHFNYLNPAIEPFYTHLEVPTRLRPWPTLAANVPRRASVNSFGFGGTNSHVIVESWEPHQEQEKFVTANRLGSVYNNTGRLSGPLTLSANSRLALTSMISSLSQVLQQVQGINLANLAFTLQAKRTEFQYKTSFSASTREELISKLEKASSSNVWTPTSAISLPADQSPRILGVFTGQGAQWPTMGAFLYMESALFRDTIDRLDVVLAALPEADRPSWSLAAELQAPPATSRVSLATVSQPLCTAIQIALVDLLHASGITFSAVLGHSSGEIAAVYAAGYLDARDAICIAYYRGFHAKLVETQGKDGKMMAVGMSYDQALEFCEQPRFRGRITVAASNARSSITLSGDSDAIDEAKEALDQQQTFARVLKVDKAYHSHHMQLCAEPYLESLRRCRIQIHTPTTQPGGRVKCKWYSSVYGPSGRSIDDPIAFQGTYWVDNLVKPVLFSQALDRAVTEEHCHDMVLEVGPHPALRGPASETLKTLTGVDLPYCGVLKRGEDDMTAFSDALGFIWSQFLQSNVPLPDFDGFRKACIGDQPVPKPTLVKNLPPYPWVHEKPLWKESRQSRKFRSRTNGVHALLGTVMTQGDGQEMRWRNVMKLSEMPWLDGHQFQGQVLYPAAGYVSMAIEATIRLTVQDVNSPIRLIELRDLVIHQAITLKKEDIGTEVIFVVRVIQRDDREIRAEYSCYSSEVDGESQSVEKTNFTGQAIVTLGDATPDALPPRVPFEVPMSDVPLDRFYTSLADIGLKYTGDFLVESAQRRLGLATVSIARHSDNTLLVHPSKLDAAFHGLFTAFSFPGDGRLWTTYLPTSIRSVRVNMSRCINHEHDKLVADCHLEEASAKIISGNVEIFCATGNGHRPEIQVEGLTCSSFTKAQPSNDRKLFFKTLWEADISRGLEEEIAGSLDEAELNNILQRVAYFYLRRLREQVPRDEISSMQWQFQCLMEWALDYTLPKIEAGRHHRLVPEWGADTLEMITAWRERYSDQIDMQIITSIGENLPDIVRSQVPALQVMMANNMLNRFYQESVMMAQANKDVAKILSQLGHRYPDLSLIEIGAGTGGTTKGIVRALPNFKSYTFTDISPGFFKTAQDVFKDYAGRMEYRLLDIERDPAEQGYQPNSFDVIVASNMLHATKVLANTLRNCRRLLRPGGYLILMEFTEDDIRIGLVMSTLPGWWLGREDGRQRTPLISQVQWDSLLLDAGFSGIDTACSGAEYSPTSAMITQATDDRISILREPLSYPEVLSVDNMIIVGGTTLPVIHVVRKMKSLLRPFAENITTVKRLEDFVEHDMAQSATIICLSELDEPAWASMTPERFEGMKRMVLGAKHLLWITRGRRDRQPYSNMLIGMCRTISYESPHIKIQFLDVDVLTAQATDPILFSETLLRIINLGTSEFKDVLWSLEPELAIEEGRLLVPRVVPDGELSNLVDSEKRLITKDVSPASIPVEFVEKHGDLVMQESAQPLYIEADDELAKVNVKTSASLMFPIKALDGSPLFLSTGITLPTGTNVAVLSHTNSSILTPMISDTFPLTPYDGNGKTLRGLLLTLISKSLLLATRTMLWVHDADDSLSRLLEKTAATQGKKLFFSTSTETHDSTRLFIHPYSTERGVRSILPSGISTFVNLNLNSSDTIDRLCQSILGDSINILSAFTATTTGGRAIALDYSENMMRQFIGQYYLEDMEFEDDLEPHMGSDGITGENLPRTVSQVKPFDFVNWESIEIAPTRVCPIDASNLFSDQKTYLLVGLTGELGLSLCQWMTDHGARHIAITSRNPEVDSAVIEDLRRRGLNLRIFTLDITNLKALKRVHADICASMLPVAGVANAAMVLRDKPFDSLSLDDFEVVLGPKVTGSRNLDEVFHFDDLDFFIMFSSIACVIGNKAQSNYGAANLYMHGLAQQRRKRGVAASIIDLPALLGVGYFARALDQYESKLKHLRLKNISEVEFHSVFAAAIVAGHPGSSHGPELITGLSCSTTATWSDNPRFAQCAHDDDDEEAAASGTQQQPGLVILQDIKTQLVLADRSEKALSIIGTAFSRKLELILQVPADNIDPKVPLMKLGIDSLVAVEIRSFFLKELNVDMPVLKVLSGASLSELCKDAYTRLPEALRSSKTEASIMAKTPIPESQDISLTSEIPTPDRSVTPDTPLLSDSLSESEFTKPSVLDTETNSAITTPKSEKEIDIQPLYQRRGEMSFAQARLYFLHMYLEDKSTYNVTMVGKIQGSRRLDIQKFQRALVQVGQRHEGLRSSFFIDNFDGKTVQAVNPTPNIILERKTVETMADVASETELLRQYQHNIELGETMKVVILSSPEAQHIAFSYHHIALDGVSWFFFLNELDRAYAGHSLEASGDPKQAIDMSTMQRRDYAPERIQDELRFWQKTFANPPNVLPPFPFAKVKNRQILREYDTETFEIRMDAYWARRIKEASGRMQVTPFHFYLAALATFVASTVGVNDFSIGIMDTNRLDSEYITTIGYFLNILPLRFRLEDGDLQFGQLVQKTRDHVYEALANSRAPFDTILDHLDVDRSGNQNPLFQIAMNYRVGGSFRSRIGSRNEIEWTTVIPARNPYDIVVDVTETAECTQICFTTQKYLYSAPDSRMMLEQYQRTLEGLMEHPSVRVEEYMTGTASDTKSAIALGRGEQMIVDWPETLARRINEMANQYPDSVAVKSGSGHVLTYSQLMTRSYQIASVLILQGLKAGSGAYVGVLLEPVADVVSSLLAIMHLGLVYVPLDLRNPAERLASIVSDCKPAVIICQSNTSQLAQTLAGTREAILNLSALEHNTNLTKSINIHAHPEDPGFVLYTSGSTGKPKGVVLTHAGILNQIWAISKQYNVGREVVLQQSSFGFDFSLEQIFLPLANGGTVVMVPSEARGDAIQLANIILREGVTWTGIVPSEYLSLLRYGSEVLRKSTTWRFAFSGGEKITPQLRQAFRKLRLSNLQLINVYGPTETSISCTRGIIPYHDIEDAADEGDSLLGYALPNYSIVILDQHQQPLPVGFPGEICIGGVGVALGYLNRPEETTTKFIPNKFATVDEEAKGYATLYRSGDRGRLLENGSLQILGRMDGDTQVKINGIRIELNEIANVIIQKANTAIVDAAVSWRAANKILVAFVIFADEFIGNRTEFLEHLQIDLPLPSYMCPSLMIPIHIIPTNPNGKRDHAAIDKLPIPVLEDFSIPDDGELLTDMERRLQGVWEEIIPRSLSTTKARLHVKASSDFFHVGGNSLLLIKLRSTLRATFGCTISLPDLFQSSTLSAMARCVETNARGDKDAAATLPDLNWHHEIASLMDGLPVSTRDPRKRQANGAKSGLTVVLTGATGFLGRHLLKSLVDSDRVRKVHCVAIRPDTDGKARHVAPHAKVIEHTGDLSALRLGLPAATFEQLGESADVIIHNGADVSFLKSYASLRRPNVLSTRTLVEMALPRAVPLHFVSTASVAAFSRAGDETHLGLPERSLADDVPSVSSSQQTTALGYAASKWVSENLLERAATELRLPGCAVHRLTSAIGDGTPETDLVGTLLAYSQALRAVPQLGDDVKGAFDFVRVEGVARGIVDAALRDAQGGEGGEEDTDVRFVHHCGETKVAPRELRKYMEDTYGGVFEEVGLEDWLERAREAGLSEVVYGYFKSSIVAGAEVRLPMLRKGN</sequence>
<accession>A0ACC0CVW1</accession>
<organism evidence="1 2">
    <name type="scientific">Hypoxylon rubiginosum</name>
    <dbReference type="NCBI Taxonomy" id="110542"/>
    <lineage>
        <taxon>Eukaryota</taxon>
        <taxon>Fungi</taxon>
        <taxon>Dikarya</taxon>
        <taxon>Ascomycota</taxon>
        <taxon>Pezizomycotina</taxon>
        <taxon>Sordariomycetes</taxon>
        <taxon>Xylariomycetidae</taxon>
        <taxon>Xylariales</taxon>
        <taxon>Hypoxylaceae</taxon>
        <taxon>Hypoxylon</taxon>
    </lineage>
</organism>
<evidence type="ECO:0000313" key="1">
    <source>
        <dbReference type="EMBL" id="KAI6084428.1"/>
    </source>
</evidence>
<gene>
    <name evidence="1" type="ORF">F4821DRAFT_261948</name>
</gene>
<evidence type="ECO:0000313" key="2">
    <source>
        <dbReference type="Proteomes" id="UP001497680"/>
    </source>
</evidence>
<dbReference type="Proteomes" id="UP001497680">
    <property type="component" value="Unassembled WGS sequence"/>
</dbReference>
<reference evidence="1 2" key="1">
    <citation type="journal article" date="2022" name="New Phytol.">
        <title>Ecological generalism drives hyperdiversity of secondary metabolite gene clusters in xylarialean endophytes.</title>
        <authorList>
            <person name="Franco M.E.E."/>
            <person name="Wisecaver J.H."/>
            <person name="Arnold A.E."/>
            <person name="Ju Y.M."/>
            <person name="Slot J.C."/>
            <person name="Ahrendt S."/>
            <person name="Moore L.P."/>
            <person name="Eastman K.E."/>
            <person name="Scott K."/>
            <person name="Konkel Z."/>
            <person name="Mondo S.J."/>
            <person name="Kuo A."/>
            <person name="Hayes R.D."/>
            <person name="Haridas S."/>
            <person name="Andreopoulos B."/>
            <person name="Riley R."/>
            <person name="LaButti K."/>
            <person name="Pangilinan J."/>
            <person name="Lipzen A."/>
            <person name="Amirebrahimi M."/>
            <person name="Yan J."/>
            <person name="Adam C."/>
            <person name="Keymanesh K."/>
            <person name="Ng V."/>
            <person name="Louie K."/>
            <person name="Northen T."/>
            <person name="Drula E."/>
            <person name="Henrissat B."/>
            <person name="Hsieh H.M."/>
            <person name="Youens-Clark K."/>
            <person name="Lutzoni F."/>
            <person name="Miadlikowska J."/>
            <person name="Eastwood D.C."/>
            <person name="Hamelin R.C."/>
            <person name="Grigoriev I.V."/>
            <person name="U'Ren J.M."/>
        </authorList>
    </citation>
    <scope>NUCLEOTIDE SEQUENCE [LARGE SCALE GENOMIC DNA]</scope>
    <source>
        <strain evidence="1 2">ER1909</strain>
    </source>
</reference>
<keyword evidence="2" id="KW-1185">Reference proteome</keyword>
<protein>
    <submittedName>
        <fullName evidence="1">Hybrid PKS-NRPS PsoA</fullName>
    </submittedName>
</protein>
<comment type="caution">
    <text evidence="1">The sequence shown here is derived from an EMBL/GenBank/DDBJ whole genome shotgun (WGS) entry which is preliminary data.</text>
</comment>
<name>A0ACC0CVW1_9PEZI</name>
<dbReference type="EMBL" id="MU394337">
    <property type="protein sequence ID" value="KAI6084428.1"/>
    <property type="molecule type" value="Genomic_DNA"/>
</dbReference>